<proteinExistence type="predicted"/>
<evidence type="ECO:0000313" key="2">
    <source>
        <dbReference type="Proteomes" id="UP001306668"/>
    </source>
</evidence>
<sequence>MSVSAYVREAVRDKVGEDQRRYEAESLEARLVASIQRVQKDVRIVRGDLHVTMALVDSLVRSFLLHTPPIPSEAVPAASAAADARYERFIKNVVKSVQGHSGVFDQLLGTDPLDVDQEDEPL</sequence>
<dbReference type="Proteomes" id="UP001306668">
    <property type="component" value="Unassembled WGS sequence"/>
</dbReference>
<reference evidence="2" key="1">
    <citation type="submission" date="2023-07" db="EMBL/GenBank/DDBJ databases">
        <title>Genome sequence of Stenotrophomonas sp. Alg010 isolated from Sargassum waste.</title>
        <authorList>
            <person name="Mohapatra"/>
            <person name="B.R."/>
        </authorList>
    </citation>
    <scope>NUCLEOTIDE SEQUENCE [LARGE SCALE GENOMIC DNA]</scope>
    <source>
        <strain evidence="2">Alg010</strain>
    </source>
</reference>
<organism evidence="1 2">
    <name type="scientific">Stenotrophomonas sepilia</name>
    <dbReference type="NCBI Taxonomy" id="2860290"/>
    <lineage>
        <taxon>Bacteria</taxon>
        <taxon>Pseudomonadati</taxon>
        <taxon>Pseudomonadota</taxon>
        <taxon>Gammaproteobacteria</taxon>
        <taxon>Lysobacterales</taxon>
        <taxon>Lysobacteraceae</taxon>
        <taxon>Stenotrophomonas</taxon>
        <taxon>Stenotrophomonas maltophilia group</taxon>
    </lineage>
</organism>
<dbReference type="RefSeq" id="WP_151354558.1">
    <property type="nucleotide sequence ID" value="NZ_BTRJ01000034.1"/>
</dbReference>
<comment type="caution">
    <text evidence="1">The sequence shown here is derived from an EMBL/GenBank/DDBJ whole genome shotgun (WGS) entry which is preliminary data.</text>
</comment>
<gene>
    <name evidence="1" type="ORF">STENOSP10_30020</name>
</gene>
<evidence type="ECO:0000313" key="1">
    <source>
        <dbReference type="EMBL" id="GMR28781.1"/>
    </source>
</evidence>
<name>A0ABQ6QFC2_9GAMM</name>
<accession>A0ABQ6QFC2</accession>
<dbReference type="EMBL" id="BTRJ01000034">
    <property type="protein sequence ID" value="GMR28781.1"/>
    <property type="molecule type" value="Genomic_DNA"/>
</dbReference>
<keyword evidence="2" id="KW-1185">Reference proteome</keyword>
<protein>
    <submittedName>
        <fullName evidence="1">Uncharacterized protein</fullName>
    </submittedName>
</protein>